<dbReference type="Proteomes" id="UP000044841">
    <property type="component" value="Unassembled WGS sequence"/>
</dbReference>
<dbReference type="AlphaFoldDB" id="A0A0K6GCC9"/>
<reference evidence="1 2" key="1">
    <citation type="submission" date="2015-07" db="EMBL/GenBank/DDBJ databases">
        <authorList>
            <person name="Noorani M."/>
        </authorList>
    </citation>
    <scope>NUCLEOTIDE SEQUENCE [LARGE SCALE GENOMIC DNA]</scope>
    <source>
        <strain evidence="1">BBA 69670</strain>
    </source>
</reference>
<dbReference type="PANTHER" id="PTHR38797:SF4">
    <property type="entry name" value="NUCLEAR PORE COMPLEX PROTEIN NUP85"/>
    <property type="match status" value="1"/>
</dbReference>
<dbReference type="InterPro" id="IPR022085">
    <property type="entry name" value="OpdG"/>
</dbReference>
<dbReference type="InterPro" id="IPR053204">
    <property type="entry name" value="Oxopyrrolidines_Biosynth-assoc"/>
</dbReference>
<gene>
    <name evidence="1" type="ORF">RSOLAG22IIIB_12071</name>
</gene>
<dbReference type="EMBL" id="CYGV01001628">
    <property type="protein sequence ID" value="CUA76141.1"/>
    <property type="molecule type" value="Genomic_DNA"/>
</dbReference>
<evidence type="ECO:0000313" key="2">
    <source>
        <dbReference type="Proteomes" id="UP000044841"/>
    </source>
</evidence>
<evidence type="ECO:0000313" key="1">
    <source>
        <dbReference type="EMBL" id="CUA76141.1"/>
    </source>
</evidence>
<sequence>MKTLGVNIVLDMEGQAMKSLKDDFDALSTEVRNQPTFNAHETLGTILKMLEIYGDEHIHDNDASRDPETKRDTPGVETFFWHLWGSVLTDLGRCELDHDQGTNEDVRRTILVIKAMQELPPGKYVWTLWGEDIDVRDLPLLGAGVRDANNGPFCYTGPNDREMARPEVQDTLAGAGSSINTDESVAISLRRRKEWLGLQAFIAKLLSEVGLKEYALHGIWAARDALEDWPAEPPTIITEQPSGTPPSGEDTAGYRALLVEGAATWLRLAAPQLYACTEIWGPNGNPEWKRDAGAPGRGGVRWKGVDGMDSEKRRWVLWKDVLREVIAWYDKEASEGRGKNWKVKDSALKALDAMVAAEGK</sequence>
<proteinExistence type="predicted"/>
<name>A0A0K6GCC9_9AGAM</name>
<dbReference type="Pfam" id="PF12311">
    <property type="entry name" value="DUF3632"/>
    <property type="match status" value="1"/>
</dbReference>
<protein>
    <submittedName>
        <fullName evidence="1">Uncharacterized protein</fullName>
    </submittedName>
</protein>
<dbReference type="PANTHER" id="PTHR38797">
    <property type="entry name" value="NUCLEAR PORE COMPLEX PROTEIN NUP85-RELATED"/>
    <property type="match status" value="1"/>
</dbReference>
<organism evidence="1 2">
    <name type="scientific">Rhizoctonia solani</name>
    <dbReference type="NCBI Taxonomy" id="456999"/>
    <lineage>
        <taxon>Eukaryota</taxon>
        <taxon>Fungi</taxon>
        <taxon>Dikarya</taxon>
        <taxon>Basidiomycota</taxon>
        <taxon>Agaricomycotina</taxon>
        <taxon>Agaricomycetes</taxon>
        <taxon>Cantharellales</taxon>
        <taxon>Ceratobasidiaceae</taxon>
        <taxon>Rhizoctonia</taxon>
    </lineage>
</organism>
<accession>A0A0K6GCC9</accession>
<keyword evidence="2" id="KW-1185">Reference proteome</keyword>